<dbReference type="Proteomes" id="UP000256869">
    <property type="component" value="Unassembled WGS sequence"/>
</dbReference>
<evidence type="ECO:0000313" key="1">
    <source>
        <dbReference type="EMBL" id="RED51103.1"/>
    </source>
</evidence>
<organism evidence="1 2">
    <name type="scientific">Cohnella lupini</name>
    <dbReference type="NCBI Taxonomy" id="1294267"/>
    <lineage>
        <taxon>Bacteria</taxon>
        <taxon>Bacillati</taxon>
        <taxon>Bacillota</taxon>
        <taxon>Bacilli</taxon>
        <taxon>Bacillales</taxon>
        <taxon>Paenibacillaceae</taxon>
        <taxon>Cohnella</taxon>
    </lineage>
</organism>
<protein>
    <submittedName>
        <fullName evidence="1">Uncharacterized protein</fullName>
    </submittedName>
</protein>
<proteinExistence type="predicted"/>
<dbReference type="OrthoDB" id="1349101at2"/>
<reference evidence="1 2" key="1">
    <citation type="submission" date="2018-07" db="EMBL/GenBank/DDBJ databases">
        <title>Genomic Encyclopedia of Type Strains, Phase III (KMG-III): the genomes of soil and plant-associated and newly described type strains.</title>
        <authorList>
            <person name="Whitman W."/>
        </authorList>
    </citation>
    <scope>NUCLEOTIDE SEQUENCE [LARGE SCALE GENOMIC DNA]</scope>
    <source>
        <strain evidence="1 2">CECT 8236</strain>
    </source>
</reference>
<dbReference type="RefSeq" id="WP_115996063.1">
    <property type="nucleotide sequence ID" value="NZ_QRDY01000050.1"/>
</dbReference>
<gene>
    <name evidence="1" type="ORF">DFP95_1501</name>
</gene>
<keyword evidence="2" id="KW-1185">Reference proteome</keyword>
<dbReference type="AlphaFoldDB" id="A0A3D9HNM4"/>
<sequence>MKDNNAQRIKNIDVENLNIVDNDGNIKMTLFSKGNVPPPMMDGKDILPGHRQNDPVSGIIFYNGEGDECGGLLFGSEKKENGEYHSGLSITFDQYKQDQIVQMDVDDRNGEQTYGFHIYDRPNIPLPEIIEKSNIIQSMEDGPEKQNALAELYRGQHQRIFMGKNRNGDVSVRLSDSKGKERIRMVIDTNDIPRLEFLDGQGNVIYSLPPEQ</sequence>
<evidence type="ECO:0000313" key="2">
    <source>
        <dbReference type="Proteomes" id="UP000256869"/>
    </source>
</evidence>
<accession>A0A3D9HNM4</accession>
<comment type="caution">
    <text evidence="1">The sequence shown here is derived from an EMBL/GenBank/DDBJ whole genome shotgun (WGS) entry which is preliminary data.</text>
</comment>
<name>A0A3D9HNM4_9BACL</name>
<dbReference type="EMBL" id="QRDY01000050">
    <property type="protein sequence ID" value="RED51103.1"/>
    <property type="molecule type" value="Genomic_DNA"/>
</dbReference>